<dbReference type="Gene3D" id="3.10.450.50">
    <property type="match status" value="1"/>
</dbReference>
<dbReference type="PANTHER" id="PTHR38436:SF1">
    <property type="entry name" value="ESTER CYCLASE"/>
    <property type="match status" value="1"/>
</dbReference>
<comment type="caution">
    <text evidence="2">The sequence shown here is derived from an EMBL/GenBank/DDBJ whole genome shotgun (WGS) entry which is preliminary data.</text>
</comment>
<gene>
    <name evidence="2" type="ORF">C7N83_09860</name>
</gene>
<evidence type="ECO:0000259" key="1">
    <source>
        <dbReference type="Pfam" id="PF12680"/>
    </source>
</evidence>
<dbReference type="Proteomes" id="UP000241868">
    <property type="component" value="Unassembled WGS sequence"/>
</dbReference>
<proteinExistence type="predicted"/>
<dbReference type="InterPro" id="IPR009959">
    <property type="entry name" value="Cyclase_SnoaL-like"/>
</dbReference>
<dbReference type="EMBL" id="PXYY01000068">
    <property type="protein sequence ID" value="PSJ79843.1"/>
    <property type="molecule type" value="Genomic_DNA"/>
</dbReference>
<feature type="domain" description="SnoaL-like" evidence="1">
    <location>
        <begin position="47"/>
        <end position="146"/>
    </location>
</feature>
<dbReference type="PROSITE" id="PS51257">
    <property type="entry name" value="PROKAR_LIPOPROTEIN"/>
    <property type="match status" value="1"/>
</dbReference>
<dbReference type="SUPFAM" id="SSF54427">
    <property type="entry name" value="NTF2-like"/>
    <property type="match status" value="1"/>
</dbReference>
<accession>A0A2P7TYX1</accession>
<organism evidence="2 3">
    <name type="scientific">Neisseria iguanae</name>
    <dbReference type="NCBI Taxonomy" id="90242"/>
    <lineage>
        <taxon>Bacteria</taxon>
        <taxon>Pseudomonadati</taxon>
        <taxon>Pseudomonadota</taxon>
        <taxon>Betaproteobacteria</taxon>
        <taxon>Neisseriales</taxon>
        <taxon>Neisseriaceae</taxon>
        <taxon>Neisseria</taxon>
    </lineage>
</organism>
<sequence>MKLKKDLLIAAAVGIAACTQVEQVKPEQRQATTQVSQSQLARNKANVLAFYEMAFNQHKVAEATEKYIGKTYAQYNPTVADGRQAFVEAFAPFLKQHPESRAEIKRVSADGDLVWLHVHSKMDAKDRGEAVVDIFQLDNDGKIIAHWDVIQAVPEKTASGRGMF</sequence>
<evidence type="ECO:0000313" key="2">
    <source>
        <dbReference type="EMBL" id="PSJ79843.1"/>
    </source>
</evidence>
<dbReference type="GO" id="GO:0030638">
    <property type="term" value="P:polyketide metabolic process"/>
    <property type="evidence" value="ECO:0007669"/>
    <property type="project" value="InterPro"/>
</dbReference>
<reference evidence="2 3" key="1">
    <citation type="submission" date="2018-03" db="EMBL/GenBank/DDBJ databases">
        <title>Neisseria weixii sp. nov., isolated from the intestinal contents of Tibetan Plateau pika (Ochotona curzoniae) in Yushu, Qinghai Province, China.</title>
        <authorList>
            <person name="Gui Z."/>
        </authorList>
    </citation>
    <scope>NUCLEOTIDE SEQUENCE [LARGE SCALE GENOMIC DNA]</scope>
    <source>
        <strain evidence="2 3">ATCC 51483</strain>
    </source>
</reference>
<dbReference type="Pfam" id="PF12680">
    <property type="entry name" value="SnoaL_2"/>
    <property type="match status" value="1"/>
</dbReference>
<evidence type="ECO:0000313" key="3">
    <source>
        <dbReference type="Proteomes" id="UP000241868"/>
    </source>
</evidence>
<dbReference type="PANTHER" id="PTHR38436">
    <property type="entry name" value="POLYKETIDE CYCLASE SNOAL-LIKE DOMAIN"/>
    <property type="match status" value="1"/>
</dbReference>
<dbReference type="RefSeq" id="WP_106742373.1">
    <property type="nucleotide sequence ID" value="NZ_PXYY01000068.1"/>
</dbReference>
<name>A0A2P7TYX1_9NEIS</name>
<protein>
    <recommendedName>
        <fullName evidence="1">SnoaL-like domain-containing protein</fullName>
    </recommendedName>
</protein>
<dbReference type="InterPro" id="IPR037401">
    <property type="entry name" value="SnoaL-like"/>
</dbReference>
<dbReference type="InterPro" id="IPR032710">
    <property type="entry name" value="NTF2-like_dom_sf"/>
</dbReference>
<dbReference type="AlphaFoldDB" id="A0A2P7TYX1"/>
<keyword evidence="3" id="KW-1185">Reference proteome</keyword>
<dbReference type="OrthoDB" id="129343at2"/>